<keyword evidence="10 16" id="KW-1133">Transmembrane helix</keyword>
<feature type="transmembrane region" description="Helical" evidence="16">
    <location>
        <begin position="22"/>
        <end position="41"/>
    </location>
</feature>
<evidence type="ECO:0000256" key="7">
    <source>
        <dbReference type="ARBA" id="ARBA00022692"/>
    </source>
</evidence>
<keyword evidence="11 16" id="KW-0520">NAD</keyword>
<dbReference type="PANTHER" id="PTHR43507:SF20">
    <property type="entry name" value="NADH-UBIQUINONE OXIDOREDUCTASE CHAIN 4"/>
    <property type="match status" value="1"/>
</dbReference>
<feature type="transmembrane region" description="Helical" evidence="16">
    <location>
        <begin position="114"/>
        <end position="136"/>
    </location>
</feature>
<evidence type="ECO:0000256" key="13">
    <source>
        <dbReference type="ARBA" id="ARBA00023128"/>
    </source>
</evidence>
<evidence type="ECO:0000256" key="1">
    <source>
        <dbReference type="ARBA" id="ARBA00004225"/>
    </source>
</evidence>
<accession>A0A6B7FM15</accession>
<evidence type="ECO:0000256" key="8">
    <source>
        <dbReference type="ARBA" id="ARBA00022967"/>
    </source>
</evidence>
<evidence type="ECO:0000259" key="18">
    <source>
        <dbReference type="Pfam" id="PF01059"/>
    </source>
</evidence>
<evidence type="ECO:0000256" key="12">
    <source>
        <dbReference type="ARBA" id="ARBA00023075"/>
    </source>
</evidence>
<comment type="similarity">
    <text evidence="2 16">Belongs to the complex I subunit 4 family.</text>
</comment>
<keyword evidence="14 16" id="KW-0472">Membrane</keyword>
<feature type="transmembrane region" description="Helical" evidence="16">
    <location>
        <begin position="61"/>
        <end position="79"/>
    </location>
</feature>
<geneLocation type="mitochondrion" evidence="19"/>
<keyword evidence="8" id="KW-1278">Translocase</keyword>
<keyword evidence="9 16" id="KW-0249">Electron transport</keyword>
<organism evidence="19">
    <name type="scientific">Pseudococculinidae sp. MNHN-IM-2013-40847</name>
    <dbReference type="NCBI Taxonomy" id="2496598"/>
    <lineage>
        <taxon>Eukaryota</taxon>
        <taxon>Metazoa</taxon>
        <taxon>Spiralia</taxon>
        <taxon>Lophotrochozoa</taxon>
        <taxon>Mollusca</taxon>
        <taxon>Gastropoda</taxon>
        <taxon>Vetigastropoda</taxon>
        <taxon>Lepetellida</taxon>
        <taxon>Lepetelloidea</taxon>
        <taxon>Pseudococculinidae</taxon>
    </lineage>
</organism>
<dbReference type="EMBL" id="MH837540">
    <property type="protein sequence ID" value="QBC73215.1"/>
    <property type="molecule type" value="Genomic_DNA"/>
</dbReference>
<reference evidence="19" key="1">
    <citation type="journal article" date="2019" name="Mol. Phylogenet. Evol.">
        <title>Incorporation of deep-sea and small-sized species provides new insights into gastropods phylogeny.</title>
        <authorList>
            <person name="Lee H."/>
            <person name="Chen W.J."/>
            <person name="Puillandre N."/>
            <person name="Aznar-Cormano L."/>
            <person name="Tsai M.H."/>
            <person name="Samadi S."/>
        </authorList>
    </citation>
    <scope>NUCLEOTIDE SEQUENCE</scope>
</reference>
<dbReference type="GO" id="GO:0042773">
    <property type="term" value="P:ATP synthesis coupled electron transport"/>
    <property type="evidence" value="ECO:0007669"/>
    <property type="project" value="InterPro"/>
</dbReference>
<dbReference type="AlphaFoldDB" id="A0A6B7FM15"/>
<feature type="transmembrane region" description="Helical" evidence="16">
    <location>
        <begin position="314"/>
        <end position="335"/>
    </location>
</feature>
<sequence>MLGILLLNLSLLIPFSNVSISWFYRLWGLSLGSLLSLFLLWTNKNLFFSFFNSWTMMDNLSFSLITLTWWISIMSLLASQTSVKKSNNKSSYFSLLVISLNLILTLTFMLSNPIWFYMLFEASLIPTLFLILGWGYQPERTQAGMYMILYTVSASLPLLILILFSINSYNCSNFLLPMILGMKNSINFYFMQNLIFIIALSAFLVKLPMFSVHLWLPKAHVEAPVAGSMILAGILLKLGGYGMFRMYYFLNLSISSSMKDVIISFAIFGGMLTSMMCFRQVDLKSLIAYSSIGHMSLVLAGILSNTIWGWQSAMMMMIAHALCSSAMFALANFNYEKTGTRSLSLNKGMLMVCPIISMWWFIFCAINMAAPPSINLLSEIMIFPPILSSYMWLFIPLSMMSFLAAVYNLFLYTTTQHGGWPKTLLPSFSMTSPNLLMLILHYIPVNFLIMKTDVICNWIN</sequence>
<proteinExistence type="inferred from homology"/>
<dbReference type="GO" id="GO:0003954">
    <property type="term" value="F:NADH dehydrogenase activity"/>
    <property type="evidence" value="ECO:0007669"/>
    <property type="project" value="TreeGrafter"/>
</dbReference>
<dbReference type="InterPro" id="IPR000260">
    <property type="entry name" value="NADH4_N"/>
</dbReference>
<dbReference type="GO" id="GO:0048039">
    <property type="term" value="F:ubiquinone binding"/>
    <property type="evidence" value="ECO:0007669"/>
    <property type="project" value="TreeGrafter"/>
</dbReference>
<evidence type="ECO:0000256" key="6">
    <source>
        <dbReference type="ARBA" id="ARBA00022660"/>
    </source>
</evidence>
<feature type="transmembrane region" description="Helical" evidence="16">
    <location>
        <begin position="148"/>
        <end position="166"/>
    </location>
</feature>
<evidence type="ECO:0000256" key="5">
    <source>
        <dbReference type="ARBA" id="ARBA00022448"/>
    </source>
</evidence>
<comment type="catalytic activity">
    <reaction evidence="15 16">
        <text>a ubiquinone + NADH + 5 H(+)(in) = a ubiquinol + NAD(+) + 4 H(+)(out)</text>
        <dbReference type="Rhea" id="RHEA:29091"/>
        <dbReference type="Rhea" id="RHEA-COMP:9565"/>
        <dbReference type="Rhea" id="RHEA-COMP:9566"/>
        <dbReference type="ChEBI" id="CHEBI:15378"/>
        <dbReference type="ChEBI" id="CHEBI:16389"/>
        <dbReference type="ChEBI" id="CHEBI:17976"/>
        <dbReference type="ChEBI" id="CHEBI:57540"/>
        <dbReference type="ChEBI" id="CHEBI:57945"/>
        <dbReference type="EC" id="7.1.1.2"/>
    </reaction>
</comment>
<dbReference type="GO" id="GO:0008137">
    <property type="term" value="F:NADH dehydrogenase (ubiquinone) activity"/>
    <property type="evidence" value="ECO:0007669"/>
    <property type="project" value="UniProtKB-UniRule"/>
</dbReference>
<comment type="subcellular location">
    <subcellularLocation>
        <location evidence="1 16">Mitochondrion membrane</location>
        <topology evidence="1 16">Multi-pass membrane protein</topology>
    </subcellularLocation>
</comment>
<dbReference type="PANTHER" id="PTHR43507">
    <property type="entry name" value="NADH-UBIQUINONE OXIDOREDUCTASE CHAIN 4"/>
    <property type="match status" value="1"/>
</dbReference>
<dbReference type="InterPro" id="IPR003918">
    <property type="entry name" value="NADH_UbQ_OxRdtase"/>
</dbReference>
<feature type="transmembrane region" description="Helical" evidence="16">
    <location>
        <begin position="347"/>
        <end position="370"/>
    </location>
</feature>
<dbReference type="Pfam" id="PF00361">
    <property type="entry name" value="Proton_antipo_M"/>
    <property type="match status" value="1"/>
</dbReference>
<comment type="function">
    <text evidence="16">Core subunit of the mitochondrial membrane respiratory chain NADH dehydrogenase (Complex I) which catalyzes electron transfer from NADH through the respiratory chain, using ubiquinone as an electron acceptor. Essential for the catalytic activity and assembly of complex I.</text>
</comment>
<evidence type="ECO:0000256" key="15">
    <source>
        <dbReference type="ARBA" id="ARBA00049551"/>
    </source>
</evidence>
<feature type="domain" description="NADH:ubiquinone oxidoreductase chain 4 N-terminal" evidence="18">
    <location>
        <begin position="1"/>
        <end position="107"/>
    </location>
</feature>
<feature type="transmembrane region" description="Helical" evidence="16">
    <location>
        <begin position="390"/>
        <end position="412"/>
    </location>
</feature>
<feature type="transmembrane region" description="Helical" evidence="16">
    <location>
        <begin position="91"/>
        <end position="108"/>
    </location>
</feature>
<keyword evidence="13 16" id="KW-0496">Mitochondrion</keyword>
<evidence type="ECO:0000256" key="3">
    <source>
        <dbReference type="ARBA" id="ARBA00012944"/>
    </source>
</evidence>
<name>A0A6B7FM15_9VEST</name>
<keyword evidence="7 16" id="KW-0812">Transmembrane</keyword>
<dbReference type="InterPro" id="IPR001750">
    <property type="entry name" value="ND/Mrp_TM"/>
</dbReference>
<feature type="transmembrane region" description="Helical" evidence="16">
    <location>
        <begin position="225"/>
        <end position="249"/>
    </location>
</feature>
<keyword evidence="12 16" id="KW-0830">Ubiquinone</keyword>
<dbReference type="EC" id="7.1.1.2" evidence="3 16"/>
<evidence type="ECO:0000256" key="11">
    <source>
        <dbReference type="ARBA" id="ARBA00023027"/>
    </source>
</evidence>
<evidence type="ECO:0000256" key="2">
    <source>
        <dbReference type="ARBA" id="ARBA00009025"/>
    </source>
</evidence>
<feature type="transmembrane region" description="Helical" evidence="16">
    <location>
        <begin position="261"/>
        <end position="279"/>
    </location>
</feature>
<feature type="domain" description="NADH:quinone oxidoreductase/Mrp antiporter transmembrane" evidence="17">
    <location>
        <begin position="114"/>
        <end position="402"/>
    </location>
</feature>
<dbReference type="Pfam" id="PF01059">
    <property type="entry name" value="Oxidored_q5_N"/>
    <property type="match status" value="1"/>
</dbReference>
<keyword evidence="5 16" id="KW-0813">Transport</keyword>
<dbReference type="PRINTS" id="PR01437">
    <property type="entry name" value="NUOXDRDTASE4"/>
</dbReference>
<evidence type="ECO:0000259" key="17">
    <source>
        <dbReference type="Pfam" id="PF00361"/>
    </source>
</evidence>
<gene>
    <name evidence="19" type="primary">ND4</name>
</gene>
<feature type="transmembrane region" description="Helical" evidence="16">
    <location>
        <begin position="186"/>
        <end position="205"/>
    </location>
</feature>
<dbReference type="GO" id="GO:0015990">
    <property type="term" value="P:electron transport coupled proton transport"/>
    <property type="evidence" value="ECO:0007669"/>
    <property type="project" value="TreeGrafter"/>
</dbReference>
<dbReference type="GO" id="GO:0031966">
    <property type="term" value="C:mitochondrial membrane"/>
    <property type="evidence" value="ECO:0007669"/>
    <property type="project" value="UniProtKB-SubCell"/>
</dbReference>
<evidence type="ECO:0000256" key="16">
    <source>
        <dbReference type="RuleBase" id="RU003297"/>
    </source>
</evidence>
<keyword evidence="6 16" id="KW-0679">Respiratory chain</keyword>
<evidence type="ECO:0000256" key="14">
    <source>
        <dbReference type="ARBA" id="ARBA00023136"/>
    </source>
</evidence>
<evidence type="ECO:0000256" key="4">
    <source>
        <dbReference type="ARBA" id="ARBA00021006"/>
    </source>
</evidence>
<evidence type="ECO:0000256" key="10">
    <source>
        <dbReference type="ARBA" id="ARBA00022989"/>
    </source>
</evidence>
<feature type="transmembrane region" description="Helical" evidence="16">
    <location>
        <begin position="286"/>
        <end position="308"/>
    </location>
</feature>
<evidence type="ECO:0000256" key="9">
    <source>
        <dbReference type="ARBA" id="ARBA00022982"/>
    </source>
</evidence>
<evidence type="ECO:0000313" key="19">
    <source>
        <dbReference type="EMBL" id="QBC73215.1"/>
    </source>
</evidence>
<feature type="transmembrane region" description="Helical" evidence="16">
    <location>
        <begin position="424"/>
        <end position="443"/>
    </location>
</feature>
<protein>
    <recommendedName>
        <fullName evidence="4 16">NADH-ubiquinone oxidoreductase chain 4</fullName>
        <ecNumber evidence="3 16">7.1.1.2</ecNumber>
    </recommendedName>
</protein>